<name>A0AAW9MWB0_9FIRM</name>
<reference evidence="2 3" key="1">
    <citation type="submission" date="2024-01" db="EMBL/GenBank/DDBJ databases">
        <title>Complete genome sequence of Citroniella saccharovorans strain M6.X9, isolated from human fecal sample.</title>
        <authorList>
            <person name="Cheng G."/>
            <person name="Westerholm M."/>
            <person name="Schnurer A."/>
        </authorList>
    </citation>
    <scope>NUCLEOTIDE SEQUENCE [LARGE SCALE GENOMIC DNA]</scope>
    <source>
        <strain evidence="2 3">DSM 29873</strain>
    </source>
</reference>
<dbReference type="Proteomes" id="UP001357733">
    <property type="component" value="Unassembled WGS sequence"/>
</dbReference>
<keyword evidence="1" id="KW-0812">Transmembrane</keyword>
<feature type="transmembrane region" description="Helical" evidence="1">
    <location>
        <begin position="60"/>
        <end position="79"/>
    </location>
</feature>
<keyword evidence="3" id="KW-1185">Reference proteome</keyword>
<evidence type="ECO:0000313" key="3">
    <source>
        <dbReference type="Proteomes" id="UP001357733"/>
    </source>
</evidence>
<keyword evidence="1" id="KW-1133">Transmembrane helix</keyword>
<dbReference type="InterPro" id="IPR045620">
    <property type="entry name" value="DUF6442"/>
</dbReference>
<proteinExistence type="predicted"/>
<evidence type="ECO:0000256" key="1">
    <source>
        <dbReference type="SAM" id="Phobius"/>
    </source>
</evidence>
<feature type="transmembrane region" description="Helical" evidence="1">
    <location>
        <begin position="88"/>
        <end position="106"/>
    </location>
</feature>
<accession>A0AAW9MWB0</accession>
<sequence>MKTTDIDKKKQDEKKPRGDLRREKKIYLEKDNPRQNLSFILMIVSFILFIYSTYGIKKTFYQDAFFILFMAFASLDVFFKKSMKNKKVYLYINLFISILYIAFVILKAI</sequence>
<dbReference type="RefSeq" id="WP_324618825.1">
    <property type="nucleotide sequence ID" value="NZ_JAYKOT010000001.1"/>
</dbReference>
<dbReference type="EMBL" id="JAYKOT010000001">
    <property type="protein sequence ID" value="MEB3428797.1"/>
    <property type="molecule type" value="Genomic_DNA"/>
</dbReference>
<dbReference type="AlphaFoldDB" id="A0AAW9MWB0"/>
<keyword evidence="1" id="KW-0472">Membrane</keyword>
<protein>
    <submittedName>
        <fullName evidence="2">DUF6442 family protein</fullName>
    </submittedName>
</protein>
<evidence type="ECO:0000313" key="2">
    <source>
        <dbReference type="EMBL" id="MEB3428797.1"/>
    </source>
</evidence>
<comment type="caution">
    <text evidence="2">The sequence shown here is derived from an EMBL/GenBank/DDBJ whole genome shotgun (WGS) entry which is preliminary data.</text>
</comment>
<organism evidence="2 3">
    <name type="scientific">Citroniella saccharovorans</name>
    <dbReference type="NCBI Taxonomy" id="2053367"/>
    <lineage>
        <taxon>Bacteria</taxon>
        <taxon>Bacillati</taxon>
        <taxon>Bacillota</taxon>
        <taxon>Tissierellia</taxon>
        <taxon>Tissierellales</taxon>
        <taxon>Peptoniphilaceae</taxon>
        <taxon>Citroniella</taxon>
    </lineage>
</organism>
<feature type="transmembrane region" description="Helical" evidence="1">
    <location>
        <begin position="37"/>
        <end position="54"/>
    </location>
</feature>
<dbReference type="Pfam" id="PF20040">
    <property type="entry name" value="DUF6442"/>
    <property type="match status" value="1"/>
</dbReference>
<gene>
    <name evidence="2" type="ORF">VLK81_01960</name>
</gene>